<dbReference type="PANTHER" id="PTHR30250">
    <property type="entry name" value="PST FAMILY PREDICTED COLANIC ACID TRANSPORTER"/>
    <property type="match status" value="1"/>
</dbReference>
<feature type="transmembrane region" description="Helical" evidence="6">
    <location>
        <begin position="119"/>
        <end position="138"/>
    </location>
</feature>
<keyword evidence="2" id="KW-1003">Cell membrane</keyword>
<evidence type="ECO:0000313" key="7">
    <source>
        <dbReference type="EMBL" id="ACO47044.1"/>
    </source>
</evidence>
<reference evidence="7 8" key="1">
    <citation type="journal article" date="2009" name="PLoS Genet.">
        <title>Alliance of proteomics and genomics to unravel the specificities of Sahara bacterium Deinococcus deserti.</title>
        <authorList>
            <person name="de Groot A."/>
            <person name="Dulermo R."/>
            <person name="Ortet P."/>
            <person name="Blanchard L."/>
            <person name="Guerin P."/>
            <person name="Fernandez B."/>
            <person name="Vacherie B."/>
            <person name="Dossat C."/>
            <person name="Jolivet E."/>
            <person name="Siguier P."/>
            <person name="Chandler M."/>
            <person name="Barakat M."/>
            <person name="Dedieu A."/>
            <person name="Barbe V."/>
            <person name="Heulin T."/>
            <person name="Sommer S."/>
            <person name="Achouak W."/>
            <person name="Armengaud J."/>
        </authorList>
    </citation>
    <scope>NUCLEOTIDE SEQUENCE [LARGE SCALE GENOMIC DNA]</scope>
    <source>
        <strain evidence="8">DSM 17065 / CIP 109153 / LMG 22923 / VCD115</strain>
    </source>
</reference>
<dbReference type="OrthoDB" id="63672at2"/>
<keyword evidence="4 6" id="KW-1133">Transmembrane helix</keyword>
<feature type="transmembrane region" description="Helical" evidence="6">
    <location>
        <begin position="12"/>
        <end position="30"/>
    </location>
</feature>
<keyword evidence="5 6" id="KW-0472">Membrane</keyword>
<evidence type="ECO:0000256" key="6">
    <source>
        <dbReference type="SAM" id="Phobius"/>
    </source>
</evidence>
<gene>
    <name evidence="7" type="ordered locus">Deide_20314</name>
</gene>
<dbReference type="Pfam" id="PF01943">
    <property type="entry name" value="Polysacc_synt"/>
    <property type="match status" value="1"/>
</dbReference>
<evidence type="ECO:0000256" key="3">
    <source>
        <dbReference type="ARBA" id="ARBA00022692"/>
    </source>
</evidence>
<feature type="transmembrane region" description="Helical" evidence="6">
    <location>
        <begin position="42"/>
        <end position="62"/>
    </location>
</feature>
<feature type="transmembrane region" description="Helical" evidence="6">
    <location>
        <begin position="360"/>
        <end position="382"/>
    </location>
</feature>
<dbReference type="EMBL" id="CP001114">
    <property type="protein sequence ID" value="ACO47044.1"/>
    <property type="molecule type" value="Genomic_DNA"/>
</dbReference>
<dbReference type="HOGENOM" id="CLU_022017_0_2_0"/>
<comment type="subcellular location">
    <subcellularLocation>
        <location evidence="1">Cell membrane</location>
        <topology evidence="1">Multi-pass membrane protein</topology>
    </subcellularLocation>
</comment>
<evidence type="ECO:0000256" key="4">
    <source>
        <dbReference type="ARBA" id="ARBA00022989"/>
    </source>
</evidence>
<feature type="transmembrane region" description="Helical" evidence="6">
    <location>
        <begin position="331"/>
        <end position="353"/>
    </location>
</feature>
<dbReference type="AlphaFoldDB" id="C1CYL4"/>
<feature type="transmembrane region" description="Helical" evidence="6">
    <location>
        <begin position="83"/>
        <end position="107"/>
    </location>
</feature>
<keyword evidence="8" id="KW-1185">Reference proteome</keyword>
<dbReference type="InterPro" id="IPR002797">
    <property type="entry name" value="Polysacc_synth"/>
</dbReference>
<dbReference type="RefSeq" id="WP_012694165.1">
    <property type="nucleotide sequence ID" value="NC_012526.1"/>
</dbReference>
<dbReference type="KEGG" id="ddr:Deide_20314"/>
<dbReference type="eggNOG" id="COG2244">
    <property type="taxonomic scope" value="Bacteria"/>
</dbReference>
<feature type="transmembrane region" description="Helical" evidence="6">
    <location>
        <begin position="150"/>
        <end position="170"/>
    </location>
</feature>
<evidence type="ECO:0000313" key="8">
    <source>
        <dbReference type="Proteomes" id="UP000002208"/>
    </source>
</evidence>
<protein>
    <submittedName>
        <fullName evidence="7">Putative polysaccharide biosynthesis protein putative membrane protein</fullName>
    </submittedName>
</protein>
<dbReference type="GO" id="GO:0005886">
    <property type="term" value="C:plasma membrane"/>
    <property type="evidence" value="ECO:0007669"/>
    <property type="project" value="UniProtKB-SubCell"/>
</dbReference>
<proteinExistence type="predicted"/>
<name>C1CYL4_DEIDV</name>
<feature type="transmembrane region" description="Helical" evidence="6">
    <location>
        <begin position="231"/>
        <end position="252"/>
    </location>
</feature>
<keyword evidence="3 6" id="KW-0812">Transmembrane</keyword>
<sequence length="423" mass="45769">MLSRIGPLAWDFLALYGLQVGNFLIPLLTFPVLARALTPDSWAGLLAAQALAIAVATVVEYGHNITATRRIAATSLPVDMLKIVRLVYVSKGLLASACLFLCGLAFALGWNHRPLNASLILSGVAFGLFQGSLPTWYFQGRQQARVAASVDMTFKGLAGLGMVIIALSFARPEPVLWIQLGGVAITWALLTRRLVSDLGIELWHGVPLREVGHDLREGFAVFIFRLLGSSYTSALALILAAVVPPLSSALILTADRMAKVMPTLTVPFCQALYPRIVTSGSYATPQGVRRIFLSAIKVFAALLIGSVVLYLLREPAVAFLVGEKYAAAADIMAVTVWLMPFIGFNTVLFNFWVFPARRDAIANALLVVNALISLGWVLFMAGRTNLPLYTFGISAAEVVISGVLMLLVLRNLRYLLRLEVANA</sequence>
<dbReference type="PANTHER" id="PTHR30250:SF11">
    <property type="entry name" value="O-ANTIGEN TRANSPORTER-RELATED"/>
    <property type="match status" value="1"/>
</dbReference>
<accession>C1CYL4</accession>
<feature type="transmembrane region" description="Helical" evidence="6">
    <location>
        <begin position="291"/>
        <end position="311"/>
    </location>
</feature>
<evidence type="ECO:0000256" key="2">
    <source>
        <dbReference type="ARBA" id="ARBA00022475"/>
    </source>
</evidence>
<organism evidence="7 8">
    <name type="scientific">Deinococcus deserti (strain DSM 17065 / CIP 109153 / LMG 22923 / VCD115)</name>
    <dbReference type="NCBI Taxonomy" id="546414"/>
    <lineage>
        <taxon>Bacteria</taxon>
        <taxon>Thermotogati</taxon>
        <taxon>Deinococcota</taxon>
        <taxon>Deinococci</taxon>
        <taxon>Deinococcales</taxon>
        <taxon>Deinococcaceae</taxon>
        <taxon>Deinococcus</taxon>
    </lineage>
</organism>
<feature type="transmembrane region" description="Helical" evidence="6">
    <location>
        <begin position="388"/>
        <end position="409"/>
    </location>
</feature>
<dbReference type="InterPro" id="IPR050833">
    <property type="entry name" value="Poly_Biosynth_Transport"/>
</dbReference>
<dbReference type="Proteomes" id="UP000002208">
    <property type="component" value="Chromosome"/>
</dbReference>
<dbReference type="STRING" id="546414.Deide_20314"/>
<dbReference type="PaxDb" id="546414-Deide_20314"/>
<evidence type="ECO:0000256" key="1">
    <source>
        <dbReference type="ARBA" id="ARBA00004651"/>
    </source>
</evidence>
<evidence type="ECO:0000256" key="5">
    <source>
        <dbReference type="ARBA" id="ARBA00023136"/>
    </source>
</evidence>